<dbReference type="OrthoDB" id="448424at2759"/>
<name>A0A1Q9D903_SYMMI</name>
<protein>
    <recommendedName>
        <fullName evidence="4">J domain-containing protein</fullName>
    </recommendedName>
</protein>
<evidence type="ECO:0008006" key="4">
    <source>
        <dbReference type="Google" id="ProtNLM"/>
    </source>
</evidence>
<feature type="compositionally biased region" description="Polar residues" evidence="1">
    <location>
        <begin position="141"/>
        <end position="153"/>
    </location>
</feature>
<accession>A0A1Q9D903</accession>
<dbReference type="AlphaFoldDB" id="A0A1Q9D903"/>
<gene>
    <name evidence="2" type="ORF">AK812_SmicGene26645</name>
</gene>
<organism evidence="2 3">
    <name type="scientific">Symbiodinium microadriaticum</name>
    <name type="common">Dinoflagellate</name>
    <name type="synonym">Zooxanthella microadriatica</name>
    <dbReference type="NCBI Taxonomy" id="2951"/>
    <lineage>
        <taxon>Eukaryota</taxon>
        <taxon>Sar</taxon>
        <taxon>Alveolata</taxon>
        <taxon>Dinophyceae</taxon>
        <taxon>Suessiales</taxon>
        <taxon>Symbiodiniaceae</taxon>
        <taxon>Symbiodinium</taxon>
    </lineage>
</organism>
<dbReference type="Proteomes" id="UP000186817">
    <property type="component" value="Unassembled WGS sequence"/>
</dbReference>
<dbReference type="SUPFAM" id="SSF46565">
    <property type="entry name" value="Chaperone J-domain"/>
    <property type="match status" value="1"/>
</dbReference>
<evidence type="ECO:0000313" key="2">
    <source>
        <dbReference type="EMBL" id="OLP91631.1"/>
    </source>
</evidence>
<sequence>MRLNRASVPVLLWTVSPLQELQEKKWKEGAQRRQAMRQEEVREREEAKKRRQEQEEWEQAMRRKIAAEEQQNEEFRRRQAEEKRSRAQASQHEHGTEPKAKMGMGTSEFRFSERPHVAQPSPPRHPHPSQSPQGGRRGRLKSTSTSSRNADLRSSSAELQAAKAAAMRQLIMLKQNPSKEARHKGFKELLRLWHPDKNPGSAEVATTVFQMIQAERGRPLPTPNAFEIAALTVGIMEESEQQGEPPSMAELLELLELVQAGMALLTRGRHSYNWQVTHWATDAAEEALALLTVATATDHAGELQQVQPDVGDTLPRLRNLLDEAATGVGVLVGIYPHRGEAEQVHPADAIAQQEDRHQQLQHPHRDPPDALHIYKAQRHLRQLVPFLDGDMRELGNQALIHLGDWIQSHWGEPVQLLSSDDETSQPQQGRPAPPAAHNGAAEGSTTKPPVSQGAVGGRMAPSALEQITTKMVQNSGSLLSQVVSSSSFRIMQDLVRHFKQLLLPAAQIPCGRTVADSLFAALLDRKLSAAVVAVVGFGSRILALLDSGIWSLQRLQCSEFVFWCSPGTGLLLIFSHCMADTTEHVAAFLKAEPGKLVQTQ</sequence>
<dbReference type="InterPro" id="IPR001623">
    <property type="entry name" value="DnaJ_domain"/>
</dbReference>
<proteinExistence type="predicted"/>
<dbReference type="InterPro" id="IPR036869">
    <property type="entry name" value="J_dom_sf"/>
</dbReference>
<comment type="caution">
    <text evidence="2">The sequence shown here is derived from an EMBL/GenBank/DDBJ whole genome shotgun (WGS) entry which is preliminary data.</text>
</comment>
<keyword evidence="3" id="KW-1185">Reference proteome</keyword>
<feature type="region of interest" description="Disordered" evidence="1">
    <location>
        <begin position="417"/>
        <end position="457"/>
    </location>
</feature>
<dbReference type="EMBL" id="LSRX01000656">
    <property type="protein sequence ID" value="OLP91631.1"/>
    <property type="molecule type" value="Genomic_DNA"/>
</dbReference>
<evidence type="ECO:0000256" key="1">
    <source>
        <dbReference type="SAM" id="MobiDB-lite"/>
    </source>
</evidence>
<dbReference type="CDD" id="cd06257">
    <property type="entry name" value="DnaJ"/>
    <property type="match status" value="1"/>
</dbReference>
<feature type="compositionally biased region" description="Basic and acidic residues" evidence="1">
    <location>
        <begin position="24"/>
        <end position="100"/>
    </location>
</feature>
<evidence type="ECO:0000313" key="3">
    <source>
        <dbReference type="Proteomes" id="UP000186817"/>
    </source>
</evidence>
<dbReference type="Gene3D" id="1.10.287.110">
    <property type="entry name" value="DnaJ domain"/>
    <property type="match status" value="1"/>
</dbReference>
<reference evidence="2 3" key="1">
    <citation type="submission" date="2016-02" db="EMBL/GenBank/DDBJ databases">
        <title>Genome analysis of coral dinoflagellate symbionts highlights evolutionary adaptations to a symbiotic lifestyle.</title>
        <authorList>
            <person name="Aranda M."/>
            <person name="Li Y."/>
            <person name="Liew Y.J."/>
            <person name="Baumgarten S."/>
            <person name="Simakov O."/>
            <person name="Wilson M."/>
            <person name="Piel J."/>
            <person name="Ashoor H."/>
            <person name="Bougouffa S."/>
            <person name="Bajic V.B."/>
            <person name="Ryu T."/>
            <person name="Ravasi T."/>
            <person name="Bayer T."/>
            <person name="Micklem G."/>
            <person name="Kim H."/>
            <person name="Bhak J."/>
            <person name="Lajeunesse T.C."/>
            <person name="Voolstra C.R."/>
        </authorList>
    </citation>
    <scope>NUCLEOTIDE SEQUENCE [LARGE SCALE GENOMIC DNA]</scope>
    <source>
        <strain evidence="2 3">CCMP2467</strain>
    </source>
</reference>
<feature type="region of interest" description="Disordered" evidence="1">
    <location>
        <begin position="24"/>
        <end position="159"/>
    </location>
</feature>